<dbReference type="EMBL" id="FMYU01000006">
    <property type="protein sequence ID" value="SDC50267.1"/>
    <property type="molecule type" value="Genomic_DNA"/>
</dbReference>
<organism evidence="3 4">
    <name type="scientific">Desulfurella multipotens</name>
    <dbReference type="NCBI Taxonomy" id="79269"/>
    <lineage>
        <taxon>Bacteria</taxon>
        <taxon>Pseudomonadati</taxon>
        <taxon>Campylobacterota</taxon>
        <taxon>Desulfurellia</taxon>
        <taxon>Desulfurellales</taxon>
        <taxon>Desulfurellaceae</taxon>
        <taxon>Desulfurella</taxon>
    </lineage>
</organism>
<sequence length="582" mass="65500">MESKIRVETSNIKNELNNIIENYSINPSHIDFDIIDTKIIQTKDGIKPIYTVDFIQKQPDLLCKIIDIDINESTPEKEAFVKVDCTSLDKPLDVDLDYIIHVIKKKLAFYGIVYGIKENNLALTAKEIQKRLNPNFKKFKVLIAIGTPPVDGKDSELKTFFQLNTVGLVDDKGNINFKERNFAIGVDVGTVIAQYIKPTKGIDGYDIFGNILKAKDGKEIQKINIRINTADIDKVEDETSIKFISKKKGSLIQKNGIFHVEENVKVDRADIKTGNIDLKNVSDINIGVTNDIEEDIVGAGIKVTGKKVVINGNVGPKAYIEAQTVDIKGSVHKEATIKAKTARIKNLNGTLIAEEAFIENANYAKIEIQNKVIIENCLACNIISPSVEIKKDMLSSNIVTSSKEVILNNVIGNNNKISIKPLEIPEISVQYKELLIKEKVLSNEIKMAQSTIDMLKQKLDSNLRNFSESIKLIRQLQAKGAKVPTALLNSVKNFKEIEDSYKEQKNKLASLEEQHKVIIYKIKELQNSYKLAHIIIKGEIDAENLIEFDDTLSRRLLNKQRSIKIYVREIDGKDQIVIEPLF</sequence>
<dbReference type="PANTHER" id="PTHR38032">
    <property type="entry name" value="POLYMERASE-RELATED"/>
    <property type="match status" value="1"/>
</dbReference>
<evidence type="ECO:0000313" key="3">
    <source>
        <dbReference type="EMBL" id="SDC50267.1"/>
    </source>
</evidence>
<accession>A0A1G6M4H8</accession>
<dbReference type="InterPro" id="IPR046866">
    <property type="entry name" value="FapA_N"/>
</dbReference>
<dbReference type="RefSeq" id="WP_092128467.1">
    <property type="nucleotide sequence ID" value="NZ_FMYU01000006.1"/>
</dbReference>
<reference evidence="4" key="1">
    <citation type="submission" date="2016-10" db="EMBL/GenBank/DDBJ databases">
        <authorList>
            <person name="Varghese N."/>
            <person name="Submissions S."/>
        </authorList>
    </citation>
    <scope>NUCLEOTIDE SEQUENCE [LARGE SCALE GENOMIC DNA]</scope>
    <source>
        <strain evidence="4">DSM 8415</strain>
    </source>
</reference>
<protein>
    <submittedName>
        <fullName evidence="3">Uncharacterized conserved protein, DUF342 family</fullName>
    </submittedName>
</protein>
<dbReference type="Pfam" id="PF20250">
    <property type="entry name" value="FapA_N"/>
    <property type="match status" value="1"/>
</dbReference>
<proteinExistence type="predicted"/>
<keyword evidence="1" id="KW-0175">Coiled coil</keyword>
<name>A0A1G6M4H8_9BACT</name>
<feature type="domain" description="Flagellar Assembly Protein A N-terminal region" evidence="2">
    <location>
        <begin position="99"/>
        <end position="253"/>
    </location>
</feature>
<dbReference type="PANTHER" id="PTHR38032:SF1">
    <property type="entry name" value="RNA-BINDING PROTEIN KHPB N-TERMINAL DOMAIN-CONTAINING PROTEIN"/>
    <property type="match status" value="1"/>
</dbReference>
<dbReference type="OrthoDB" id="5353360at2"/>
<evidence type="ECO:0000259" key="2">
    <source>
        <dbReference type="Pfam" id="PF20250"/>
    </source>
</evidence>
<feature type="coiled-coil region" evidence="1">
    <location>
        <begin position="494"/>
        <end position="528"/>
    </location>
</feature>
<evidence type="ECO:0000256" key="1">
    <source>
        <dbReference type="SAM" id="Coils"/>
    </source>
</evidence>
<dbReference type="Proteomes" id="UP000199411">
    <property type="component" value="Unassembled WGS sequence"/>
</dbReference>
<keyword evidence="4" id="KW-1185">Reference proteome</keyword>
<dbReference type="AlphaFoldDB" id="A0A1G6M4H8"/>
<dbReference type="InterPro" id="IPR005646">
    <property type="entry name" value="FapA"/>
</dbReference>
<gene>
    <name evidence="3" type="ORF">SAMN05660835_00898</name>
</gene>
<evidence type="ECO:0000313" key="4">
    <source>
        <dbReference type="Proteomes" id="UP000199411"/>
    </source>
</evidence>